<keyword evidence="2" id="KW-1185">Reference proteome</keyword>
<name>A0ACC2DV07_DIPCM</name>
<organism evidence="1 2">
    <name type="scientific">Diphasiastrum complanatum</name>
    <name type="common">Issler's clubmoss</name>
    <name type="synonym">Lycopodium complanatum</name>
    <dbReference type="NCBI Taxonomy" id="34168"/>
    <lineage>
        <taxon>Eukaryota</taxon>
        <taxon>Viridiplantae</taxon>
        <taxon>Streptophyta</taxon>
        <taxon>Embryophyta</taxon>
        <taxon>Tracheophyta</taxon>
        <taxon>Lycopodiopsida</taxon>
        <taxon>Lycopodiales</taxon>
        <taxon>Lycopodiaceae</taxon>
        <taxon>Lycopodioideae</taxon>
        <taxon>Diphasiastrum</taxon>
    </lineage>
</organism>
<evidence type="ECO:0000313" key="1">
    <source>
        <dbReference type="EMBL" id="KAJ7558007.1"/>
    </source>
</evidence>
<reference evidence="2" key="1">
    <citation type="journal article" date="2024" name="Proc. Natl. Acad. Sci. U.S.A.">
        <title>Extraordinary preservation of gene collinearity over three hundred million years revealed in homosporous lycophytes.</title>
        <authorList>
            <person name="Li C."/>
            <person name="Wickell D."/>
            <person name="Kuo L.Y."/>
            <person name="Chen X."/>
            <person name="Nie B."/>
            <person name="Liao X."/>
            <person name="Peng D."/>
            <person name="Ji J."/>
            <person name="Jenkins J."/>
            <person name="Williams M."/>
            <person name="Shu S."/>
            <person name="Plott C."/>
            <person name="Barry K."/>
            <person name="Rajasekar S."/>
            <person name="Grimwood J."/>
            <person name="Han X."/>
            <person name="Sun S."/>
            <person name="Hou Z."/>
            <person name="He W."/>
            <person name="Dai G."/>
            <person name="Sun C."/>
            <person name="Schmutz J."/>
            <person name="Leebens-Mack J.H."/>
            <person name="Li F.W."/>
            <person name="Wang L."/>
        </authorList>
    </citation>
    <scope>NUCLEOTIDE SEQUENCE [LARGE SCALE GENOMIC DNA]</scope>
    <source>
        <strain evidence="2">cv. PW_Plant_1</strain>
    </source>
</reference>
<evidence type="ECO:0000313" key="2">
    <source>
        <dbReference type="Proteomes" id="UP001162992"/>
    </source>
</evidence>
<dbReference type="EMBL" id="CM055095">
    <property type="protein sequence ID" value="KAJ7558007.1"/>
    <property type="molecule type" value="Genomic_DNA"/>
</dbReference>
<accession>A0ACC2DV07</accession>
<sequence>MACREEFTQNLIAEVGSLSSKSTHDSGKKPPAMSVSISTSLKPAYLPSPRDPSMFKEASSLARFGLDIGGTLCKVVYFEPLRESGIESDLQKLRSAMVEVEPLAEEGFVRGDVKKDNNMMENAIVVNSGSLIENGNSECSQERGQGSLPAIDSGFEFSQGTVEASCSKEFCPGKEKHVPVEMAKNGHAYEVELTKSIDDAETSKSEYRELSKKEIFRRQFNKIWVSNHEPVNLPGRGTIYFKCFETWRMEEFLSLTKELLHVSKDRAIGATGGGARKFSDRFLEIAGFHLQRADELRSLVRGIDFLARHADQESFEYPKGPYRGGAIQRPLPLTETSSDDGSSEHSGDEKTISENEIRCKAENECSPSANSQNGGTFPTNIKSHGSNLEQTDYLYQISTNEAFYPYLVVNIGSGVSILRVDSTDKFERVGGTSLGGSTFLGLVAALTGCNSFEEAMHLAREGDSTQIDMLVGDIYGGDYKEMNLASTTVASSFGKLVHPEKRSAAMKTPHHLAKAALLMVTNNIGSLAMLHARAADVKHVMFTGSFLHGNELAMRLLAVAMDFWSKGNMQAIFLRHEGHAGAVGALLNSLHISDPIDCLLFDESIPTHC</sequence>
<proteinExistence type="predicted"/>
<gene>
    <name evidence="1" type="ORF">O6H91_04G021000</name>
</gene>
<protein>
    <submittedName>
        <fullName evidence="1">Uncharacterized protein</fullName>
    </submittedName>
</protein>
<comment type="caution">
    <text evidence="1">The sequence shown here is derived from an EMBL/GenBank/DDBJ whole genome shotgun (WGS) entry which is preliminary data.</text>
</comment>
<dbReference type="Proteomes" id="UP001162992">
    <property type="component" value="Chromosome 4"/>
</dbReference>